<reference evidence="3 4" key="1">
    <citation type="journal article" date="2022" name="Mar. Drugs">
        <title>Bioassay-Guided Fractionation Leads to the Detection of Cholic Acid Generated by the Rare Thalassomonas sp.</title>
        <authorList>
            <person name="Pheiffer F."/>
            <person name="Schneider Y.K."/>
            <person name="Hansen E.H."/>
            <person name="Andersen J.H."/>
            <person name="Isaksson J."/>
            <person name="Busche T."/>
            <person name="R C."/>
            <person name="Kalinowski J."/>
            <person name="Zyl L.V."/>
            <person name="Trindade M."/>
        </authorList>
    </citation>
    <scope>NUCLEOTIDE SEQUENCE [LARGE SCALE GENOMIC DNA]</scope>
    <source>
        <strain evidence="3 4">A5K-61T</strain>
    </source>
</reference>
<accession>A0ABY7V8C9</accession>
<evidence type="ECO:0000259" key="2">
    <source>
        <dbReference type="PROSITE" id="PS50006"/>
    </source>
</evidence>
<feature type="domain" description="FHA" evidence="2">
    <location>
        <begin position="29"/>
        <end position="79"/>
    </location>
</feature>
<sequence length="482" mass="52412">MAVTLELSVVNTQKPQMPAQVINIGEGGATIGRGAGNTCVLEDAKRFISSRHAQIDYFQGSFFFTDTSTNGCWLKEADEAIGKGNRVKLDNSTAVIIGPYELHFLLKEDKKPAVTVSAVQAGQGSDNSRDEDLLRDNEPDPVQQILNGVNPFAEATSAEGDDVIAPLEQAFTSAPFTGPDLNGQSEVPLAEVPLSDGADNALDGYFKPDKVAVEKIPTDWDFNEAVSPPTDQQTFAPAVEPDNSSNKQQEMAEVNVGQKPVDHAPDLSANISGENPLKGGVDRFDAVAALSRQLGLALPPELLQNPEPFIDDIADVVNEAMAGIINLINGRAVFKQSSRLAMTTIQPKSNNPLKFSVDKQDALEHLFTRRKPAYLGAKAAVNQAITDLQIHEMAFVAGLQAALQQVLQTLSPQQIEKTAAASPNKLRSLLSAPKYWQQYKSSHEQLERKITENLNEFLGQDFARAYEQQVLKLNQEHQESSK</sequence>
<dbReference type="Proteomes" id="UP001215231">
    <property type="component" value="Chromosome"/>
</dbReference>
<dbReference type="RefSeq" id="WP_274049449.1">
    <property type="nucleotide sequence ID" value="NZ_CP059693.1"/>
</dbReference>
<evidence type="ECO:0000313" key="3">
    <source>
        <dbReference type="EMBL" id="WDE09505.1"/>
    </source>
</evidence>
<dbReference type="SUPFAM" id="SSF49879">
    <property type="entry name" value="SMAD/FHA domain"/>
    <property type="match status" value="1"/>
</dbReference>
<dbReference type="InterPro" id="IPR017735">
    <property type="entry name" value="T6SS_FHA"/>
</dbReference>
<keyword evidence="4" id="KW-1185">Reference proteome</keyword>
<feature type="compositionally biased region" description="Basic and acidic residues" evidence="1">
    <location>
        <begin position="127"/>
        <end position="138"/>
    </location>
</feature>
<dbReference type="EMBL" id="CP059693">
    <property type="protein sequence ID" value="WDE09505.1"/>
    <property type="molecule type" value="Genomic_DNA"/>
</dbReference>
<feature type="region of interest" description="Disordered" evidence="1">
    <location>
        <begin position="234"/>
        <end position="253"/>
    </location>
</feature>
<dbReference type="NCBIfam" id="TIGR03354">
    <property type="entry name" value="VI_FHA"/>
    <property type="match status" value="1"/>
</dbReference>
<dbReference type="InterPro" id="IPR000253">
    <property type="entry name" value="FHA_dom"/>
</dbReference>
<dbReference type="InterPro" id="IPR046883">
    <property type="entry name" value="T6SS_FHA_C"/>
</dbReference>
<dbReference type="Pfam" id="PF00498">
    <property type="entry name" value="FHA"/>
    <property type="match status" value="1"/>
</dbReference>
<dbReference type="Gene3D" id="2.60.200.20">
    <property type="match status" value="1"/>
</dbReference>
<dbReference type="Pfam" id="PF20232">
    <property type="entry name" value="T6SS_FHA_C"/>
    <property type="match status" value="1"/>
</dbReference>
<proteinExistence type="predicted"/>
<dbReference type="InterPro" id="IPR008984">
    <property type="entry name" value="SMAD_FHA_dom_sf"/>
</dbReference>
<dbReference type="PROSITE" id="PS50006">
    <property type="entry name" value="FHA_DOMAIN"/>
    <property type="match status" value="1"/>
</dbReference>
<organism evidence="3 4">
    <name type="scientific">Thalassomonas haliotis</name>
    <dbReference type="NCBI Taxonomy" id="485448"/>
    <lineage>
        <taxon>Bacteria</taxon>
        <taxon>Pseudomonadati</taxon>
        <taxon>Pseudomonadota</taxon>
        <taxon>Gammaproteobacteria</taxon>
        <taxon>Alteromonadales</taxon>
        <taxon>Colwelliaceae</taxon>
        <taxon>Thalassomonas</taxon>
    </lineage>
</organism>
<gene>
    <name evidence="3" type="primary">tagH</name>
    <name evidence="3" type="ORF">H3N35_14275</name>
</gene>
<evidence type="ECO:0000256" key="1">
    <source>
        <dbReference type="SAM" id="MobiDB-lite"/>
    </source>
</evidence>
<name>A0ABY7V8C9_9GAMM</name>
<evidence type="ECO:0000313" key="4">
    <source>
        <dbReference type="Proteomes" id="UP001215231"/>
    </source>
</evidence>
<dbReference type="CDD" id="cd00060">
    <property type="entry name" value="FHA"/>
    <property type="match status" value="1"/>
</dbReference>
<feature type="region of interest" description="Disordered" evidence="1">
    <location>
        <begin position="119"/>
        <end position="138"/>
    </location>
</feature>
<protein>
    <submittedName>
        <fullName evidence="3">Type VI secretion system-associated FHA domain protein TagH</fullName>
    </submittedName>
</protein>